<dbReference type="EMBL" id="BLXT01004148">
    <property type="protein sequence ID" value="GFO10155.1"/>
    <property type="molecule type" value="Genomic_DNA"/>
</dbReference>
<evidence type="ECO:0000256" key="1">
    <source>
        <dbReference type="SAM" id="MobiDB-lite"/>
    </source>
</evidence>
<comment type="caution">
    <text evidence="2">The sequence shown here is derived from an EMBL/GenBank/DDBJ whole genome shotgun (WGS) entry which is preliminary data.</text>
</comment>
<gene>
    <name evidence="2" type="ORF">PoB_003666000</name>
</gene>
<sequence length="229" mass="25076">MSITTNKTRREAHLYLLTPKTRARLPVSKEGEKVEGARRKSWGHHEVELGHGLETFNQWTKELRTRVIVVEMYSLLKLRNPDLFLPGGAQQKWNEQQKESRSAIGGKKRITEREQIFAVGLRSGDILLLGRNARAAPCCSCSGVVVVALGDVATSRGRFCRCRCAGGSACAQSVQVLPSNLDILAANVLINQEKALELDPGDSASDEATGQADSQVDRQLGRRTAAGRI</sequence>
<accession>A0AAV4ATC9</accession>
<name>A0AAV4ATC9_9GAST</name>
<feature type="region of interest" description="Disordered" evidence="1">
    <location>
        <begin position="200"/>
        <end position="229"/>
    </location>
</feature>
<organism evidence="2 3">
    <name type="scientific">Plakobranchus ocellatus</name>
    <dbReference type="NCBI Taxonomy" id="259542"/>
    <lineage>
        <taxon>Eukaryota</taxon>
        <taxon>Metazoa</taxon>
        <taxon>Spiralia</taxon>
        <taxon>Lophotrochozoa</taxon>
        <taxon>Mollusca</taxon>
        <taxon>Gastropoda</taxon>
        <taxon>Heterobranchia</taxon>
        <taxon>Euthyneura</taxon>
        <taxon>Panpulmonata</taxon>
        <taxon>Sacoglossa</taxon>
        <taxon>Placobranchoidea</taxon>
        <taxon>Plakobranchidae</taxon>
        <taxon>Plakobranchus</taxon>
    </lineage>
</organism>
<evidence type="ECO:0000313" key="2">
    <source>
        <dbReference type="EMBL" id="GFO10155.1"/>
    </source>
</evidence>
<proteinExistence type="predicted"/>
<dbReference type="Proteomes" id="UP000735302">
    <property type="component" value="Unassembled WGS sequence"/>
</dbReference>
<protein>
    <submittedName>
        <fullName evidence="2">Uncharacterized protein</fullName>
    </submittedName>
</protein>
<keyword evidence="3" id="KW-1185">Reference proteome</keyword>
<dbReference type="AlphaFoldDB" id="A0AAV4ATC9"/>
<reference evidence="2 3" key="1">
    <citation type="journal article" date="2021" name="Elife">
        <title>Chloroplast acquisition without the gene transfer in kleptoplastic sea slugs, Plakobranchus ocellatus.</title>
        <authorList>
            <person name="Maeda T."/>
            <person name="Takahashi S."/>
            <person name="Yoshida T."/>
            <person name="Shimamura S."/>
            <person name="Takaki Y."/>
            <person name="Nagai Y."/>
            <person name="Toyoda A."/>
            <person name="Suzuki Y."/>
            <person name="Arimoto A."/>
            <person name="Ishii H."/>
            <person name="Satoh N."/>
            <person name="Nishiyama T."/>
            <person name="Hasebe M."/>
            <person name="Maruyama T."/>
            <person name="Minagawa J."/>
            <person name="Obokata J."/>
            <person name="Shigenobu S."/>
        </authorList>
    </citation>
    <scope>NUCLEOTIDE SEQUENCE [LARGE SCALE GENOMIC DNA]</scope>
</reference>
<evidence type="ECO:0000313" key="3">
    <source>
        <dbReference type="Proteomes" id="UP000735302"/>
    </source>
</evidence>